<dbReference type="Proteomes" id="UP001055102">
    <property type="component" value="Unassembled WGS sequence"/>
</dbReference>
<comment type="caution">
    <text evidence="4">The sequence shown here is derived from an EMBL/GenBank/DDBJ whole genome shotgun (WGS) entry which is preliminary data.</text>
</comment>
<protein>
    <recommendedName>
        <fullName evidence="3">OmpA-like domain-containing protein</fullName>
    </recommendedName>
</protein>
<keyword evidence="1 2" id="KW-0472">Membrane</keyword>
<sequence length="291" mass="32559">MISEAEGSTEESENYFVSMTDMMVGMLFIFIIMLMVFALNYRIGDDDSKRIKDCLTNVLMRNAQLSSDINAKVNLIQDNVRGQIEALELAADQRRRLLNVIREQLAAQGTAVEIDERNGVLRLTEAAVRFDPGKSDLDARARENVGRIARVLAAAVGAFQSAGLETIFVEGHTDTTGVPDLAERDRRNWVLSTERATSTYRELLADAPELRQFRNRRGETVVSVSGYSSTRAIAAGEDREAWARNRRIDLRFVMDADTTVNLRDILSLNEQVKAQIARLAEISQESIQACK</sequence>
<feature type="domain" description="OmpA-like" evidence="3">
    <location>
        <begin position="117"/>
        <end position="256"/>
    </location>
</feature>
<keyword evidence="5" id="KW-1185">Reference proteome</keyword>
<dbReference type="SUPFAM" id="SSF103088">
    <property type="entry name" value="OmpA-like"/>
    <property type="match status" value="1"/>
</dbReference>
<evidence type="ECO:0000256" key="1">
    <source>
        <dbReference type="PROSITE-ProRule" id="PRU00473"/>
    </source>
</evidence>
<keyword evidence="2" id="KW-1133">Transmembrane helix</keyword>
<dbReference type="InterPro" id="IPR036737">
    <property type="entry name" value="OmpA-like_sf"/>
</dbReference>
<dbReference type="PANTHER" id="PTHR30329:SF20">
    <property type="entry name" value="EXPORTED PROTEIN"/>
    <property type="match status" value="1"/>
</dbReference>
<dbReference type="PANTHER" id="PTHR30329">
    <property type="entry name" value="STATOR ELEMENT OF FLAGELLAR MOTOR COMPLEX"/>
    <property type="match status" value="1"/>
</dbReference>
<proteinExistence type="predicted"/>
<evidence type="ECO:0000256" key="2">
    <source>
        <dbReference type="SAM" id="Phobius"/>
    </source>
</evidence>
<dbReference type="CDD" id="cd07185">
    <property type="entry name" value="OmpA_C-like"/>
    <property type="match status" value="1"/>
</dbReference>
<keyword evidence="2" id="KW-0812">Transmembrane</keyword>
<accession>A0ABQ4SPX4</accession>
<evidence type="ECO:0000313" key="5">
    <source>
        <dbReference type="Proteomes" id="UP001055102"/>
    </source>
</evidence>
<dbReference type="Pfam" id="PF00691">
    <property type="entry name" value="OmpA"/>
    <property type="match status" value="1"/>
</dbReference>
<evidence type="ECO:0000313" key="4">
    <source>
        <dbReference type="EMBL" id="GJE05267.1"/>
    </source>
</evidence>
<reference evidence="4" key="2">
    <citation type="submission" date="2021-08" db="EMBL/GenBank/DDBJ databases">
        <authorList>
            <person name="Tani A."/>
            <person name="Ola A."/>
            <person name="Ogura Y."/>
            <person name="Katsura K."/>
            <person name="Hayashi T."/>
        </authorList>
    </citation>
    <scope>NUCLEOTIDE SEQUENCE</scope>
    <source>
        <strain evidence="4">LMG 23639</strain>
    </source>
</reference>
<evidence type="ECO:0000259" key="3">
    <source>
        <dbReference type="PROSITE" id="PS51123"/>
    </source>
</evidence>
<dbReference type="RefSeq" id="WP_238273958.1">
    <property type="nucleotide sequence ID" value="NZ_BPQR01000010.1"/>
</dbReference>
<gene>
    <name evidence="4" type="ORF">AOPFMNJM_0565</name>
</gene>
<feature type="transmembrane region" description="Helical" evidence="2">
    <location>
        <begin position="22"/>
        <end position="41"/>
    </location>
</feature>
<dbReference type="PROSITE" id="PS51123">
    <property type="entry name" value="OMPA_2"/>
    <property type="match status" value="1"/>
</dbReference>
<reference evidence="4" key="1">
    <citation type="journal article" date="2021" name="Front. Microbiol.">
        <title>Comprehensive Comparative Genomics and Phenotyping of Methylobacterium Species.</title>
        <authorList>
            <person name="Alessa O."/>
            <person name="Ogura Y."/>
            <person name="Fujitani Y."/>
            <person name="Takami H."/>
            <person name="Hayashi T."/>
            <person name="Sahin N."/>
            <person name="Tani A."/>
        </authorList>
    </citation>
    <scope>NUCLEOTIDE SEQUENCE</scope>
    <source>
        <strain evidence="4">LMG 23639</strain>
    </source>
</reference>
<organism evidence="4 5">
    <name type="scientific">Methylobacterium jeotgali</name>
    <dbReference type="NCBI Taxonomy" id="381630"/>
    <lineage>
        <taxon>Bacteria</taxon>
        <taxon>Pseudomonadati</taxon>
        <taxon>Pseudomonadota</taxon>
        <taxon>Alphaproteobacteria</taxon>
        <taxon>Hyphomicrobiales</taxon>
        <taxon>Methylobacteriaceae</taxon>
        <taxon>Methylobacterium</taxon>
    </lineage>
</organism>
<dbReference type="Gene3D" id="3.30.1330.60">
    <property type="entry name" value="OmpA-like domain"/>
    <property type="match status" value="1"/>
</dbReference>
<dbReference type="InterPro" id="IPR006665">
    <property type="entry name" value="OmpA-like"/>
</dbReference>
<dbReference type="InterPro" id="IPR050330">
    <property type="entry name" value="Bact_OuterMem_StrucFunc"/>
</dbReference>
<dbReference type="EMBL" id="BPQR01000010">
    <property type="protein sequence ID" value="GJE05267.1"/>
    <property type="molecule type" value="Genomic_DNA"/>
</dbReference>
<name>A0ABQ4SPX4_9HYPH</name>